<gene>
    <name evidence="27" type="ORF">SHERM_23472</name>
</gene>
<dbReference type="AlphaFoldDB" id="A0A9N7RH68"/>
<evidence type="ECO:0000256" key="24">
    <source>
        <dbReference type="SAM" id="Phobius"/>
    </source>
</evidence>
<keyword evidence="13" id="KW-0677">Repeat</keyword>
<proteinExistence type="inferred from homology"/>
<keyword evidence="6" id="KW-1003">Cell membrane</keyword>
<dbReference type="PANTHER" id="PTHR27008:SF585">
    <property type="entry name" value="PROTEIN KINASE DOMAIN-CONTAINING PROTEIN"/>
    <property type="match status" value="1"/>
</dbReference>
<evidence type="ECO:0000256" key="10">
    <source>
        <dbReference type="ARBA" id="ARBA00022679"/>
    </source>
</evidence>
<evidence type="ECO:0000256" key="11">
    <source>
        <dbReference type="ARBA" id="ARBA00022692"/>
    </source>
</evidence>
<evidence type="ECO:0000256" key="3">
    <source>
        <dbReference type="ARBA" id="ARBA00008684"/>
    </source>
</evidence>
<keyword evidence="18 24" id="KW-0472">Membrane</keyword>
<dbReference type="InterPro" id="IPR000719">
    <property type="entry name" value="Prot_kinase_dom"/>
</dbReference>
<evidence type="ECO:0000256" key="7">
    <source>
        <dbReference type="ARBA" id="ARBA00022527"/>
    </source>
</evidence>
<evidence type="ECO:0000256" key="17">
    <source>
        <dbReference type="ARBA" id="ARBA00022989"/>
    </source>
</evidence>
<evidence type="ECO:0000259" key="26">
    <source>
        <dbReference type="PROSITE" id="PS50011"/>
    </source>
</evidence>
<evidence type="ECO:0000256" key="4">
    <source>
        <dbReference type="ARBA" id="ARBA00009592"/>
    </source>
</evidence>
<dbReference type="SMART" id="SM00369">
    <property type="entry name" value="LRR_TYP"/>
    <property type="match status" value="13"/>
</dbReference>
<dbReference type="PROSITE" id="PS51450">
    <property type="entry name" value="LRR"/>
    <property type="match status" value="1"/>
</dbReference>
<dbReference type="InterPro" id="IPR003591">
    <property type="entry name" value="Leu-rich_rpt_typical-subtyp"/>
</dbReference>
<dbReference type="Pfam" id="PF08263">
    <property type="entry name" value="LRRNT_2"/>
    <property type="match status" value="1"/>
</dbReference>
<dbReference type="EC" id="2.7.11.1" evidence="5"/>
<dbReference type="EMBL" id="CACSLK010027752">
    <property type="protein sequence ID" value="CAA0827777.1"/>
    <property type="molecule type" value="Genomic_DNA"/>
</dbReference>
<dbReference type="OrthoDB" id="676979at2759"/>
<dbReference type="FunFam" id="3.80.10.10:FF:000095">
    <property type="entry name" value="LRR receptor-like serine/threonine-protein kinase GSO1"/>
    <property type="match status" value="1"/>
</dbReference>
<comment type="catalytic activity">
    <reaction evidence="22">
        <text>L-seryl-[protein] + ATP = O-phospho-L-seryl-[protein] + ADP + H(+)</text>
        <dbReference type="Rhea" id="RHEA:17989"/>
        <dbReference type="Rhea" id="RHEA-COMP:9863"/>
        <dbReference type="Rhea" id="RHEA-COMP:11604"/>
        <dbReference type="ChEBI" id="CHEBI:15378"/>
        <dbReference type="ChEBI" id="CHEBI:29999"/>
        <dbReference type="ChEBI" id="CHEBI:30616"/>
        <dbReference type="ChEBI" id="CHEBI:83421"/>
        <dbReference type="ChEBI" id="CHEBI:456216"/>
        <dbReference type="EC" id="2.7.11.1"/>
    </reaction>
</comment>
<dbReference type="FunFam" id="3.80.10.10:FF:000275">
    <property type="entry name" value="Leucine-rich repeat receptor-like protein kinase"/>
    <property type="match status" value="1"/>
</dbReference>
<dbReference type="Pfam" id="PF13855">
    <property type="entry name" value="LRR_8"/>
    <property type="match status" value="2"/>
</dbReference>
<dbReference type="Gene3D" id="1.10.510.10">
    <property type="entry name" value="Transferase(Phosphotransferase) domain 1"/>
    <property type="match status" value="1"/>
</dbReference>
<dbReference type="Gene3D" id="3.80.10.10">
    <property type="entry name" value="Ribonuclease Inhibitor"/>
    <property type="match status" value="5"/>
</dbReference>
<evidence type="ECO:0000313" key="27">
    <source>
        <dbReference type="EMBL" id="CAA0827777.1"/>
    </source>
</evidence>
<feature type="domain" description="Protein kinase" evidence="26">
    <location>
        <begin position="821"/>
        <end position="1101"/>
    </location>
</feature>
<feature type="chain" id="PRO_5040228576" description="non-specific serine/threonine protein kinase" evidence="25">
    <location>
        <begin position="19"/>
        <end position="1110"/>
    </location>
</feature>
<evidence type="ECO:0000256" key="18">
    <source>
        <dbReference type="ARBA" id="ARBA00023136"/>
    </source>
</evidence>
<name>A0A9N7RH68_STRHE</name>
<dbReference type="FunFam" id="1.10.510.10:FF:000358">
    <property type="entry name" value="Putative leucine-rich repeat receptor-like serine/threonine-protein kinase"/>
    <property type="match status" value="1"/>
</dbReference>
<keyword evidence="19 27" id="KW-0675">Receptor</keyword>
<dbReference type="PROSITE" id="PS50011">
    <property type="entry name" value="PROTEIN_KINASE_DOM"/>
    <property type="match status" value="1"/>
</dbReference>
<dbReference type="InterPro" id="IPR013210">
    <property type="entry name" value="LRR_N_plant-typ"/>
</dbReference>
<dbReference type="PROSITE" id="PS00107">
    <property type="entry name" value="PROTEIN_KINASE_ATP"/>
    <property type="match status" value="1"/>
</dbReference>
<keyword evidence="9" id="KW-0433">Leucine-rich repeat</keyword>
<dbReference type="InterPro" id="IPR017441">
    <property type="entry name" value="Protein_kinase_ATP_BS"/>
</dbReference>
<keyword evidence="16 23" id="KW-0067">ATP-binding</keyword>
<keyword evidence="10" id="KW-0808">Transferase</keyword>
<comment type="catalytic activity">
    <reaction evidence="21">
        <text>L-threonyl-[protein] + ATP = O-phospho-L-threonyl-[protein] + ADP + H(+)</text>
        <dbReference type="Rhea" id="RHEA:46608"/>
        <dbReference type="Rhea" id="RHEA-COMP:11060"/>
        <dbReference type="Rhea" id="RHEA-COMP:11605"/>
        <dbReference type="ChEBI" id="CHEBI:15378"/>
        <dbReference type="ChEBI" id="CHEBI:30013"/>
        <dbReference type="ChEBI" id="CHEBI:30616"/>
        <dbReference type="ChEBI" id="CHEBI:61977"/>
        <dbReference type="ChEBI" id="CHEBI:456216"/>
        <dbReference type="EC" id="2.7.11.1"/>
    </reaction>
</comment>
<dbReference type="SMART" id="SM00220">
    <property type="entry name" value="S_TKc"/>
    <property type="match status" value="1"/>
</dbReference>
<dbReference type="PANTHER" id="PTHR27008">
    <property type="entry name" value="OS04G0122200 PROTEIN"/>
    <property type="match status" value="1"/>
</dbReference>
<evidence type="ECO:0000256" key="5">
    <source>
        <dbReference type="ARBA" id="ARBA00012513"/>
    </source>
</evidence>
<reference evidence="27" key="1">
    <citation type="submission" date="2019-12" db="EMBL/GenBank/DDBJ databases">
        <authorList>
            <person name="Scholes J."/>
        </authorList>
    </citation>
    <scope>NUCLEOTIDE SEQUENCE</scope>
</reference>
<evidence type="ECO:0000256" key="6">
    <source>
        <dbReference type="ARBA" id="ARBA00022475"/>
    </source>
</evidence>
<keyword evidence="11 24" id="KW-0812">Transmembrane</keyword>
<dbReference type="InterPro" id="IPR001611">
    <property type="entry name" value="Leu-rich_rpt"/>
</dbReference>
<accession>A0A9N7RH68</accession>
<dbReference type="Proteomes" id="UP001153555">
    <property type="component" value="Unassembled WGS sequence"/>
</dbReference>
<dbReference type="GO" id="GO:0006952">
    <property type="term" value="P:defense response"/>
    <property type="evidence" value="ECO:0007669"/>
    <property type="project" value="UniProtKB-ARBA"/>
</dbReference>
<feature type="signal peptide" evidence="25">
    <location>
        <begin position="1"/>
        <end position="18"/>
    </location>
</feature>
<dbReference type="GO" id="GO:0005886">
    <property type="term" value="C:plasma membrane"/>
    <property type="evidence" value="ECO:0007669"/>
    <property type="project" value="UniProtKB-SubCell"/>
</dbReference>
<feature type="transmembrane region" description="Helical" evidence="24">
    <location>
        <begin position="762"/>
        <end position="781"/>
    </location>
</feature>
<evidence type="ECO:0000256" key="1">
    <source>
        <dbReference type="ARBA" id="ARBA00004162"/>
    </source>
</evidence>
<evidence type="ECO:0000256" key="8">
    <source>
        <dbReference type="ARBA" id="ARBA00022553"/>
    </source>
</evidence>
<dbReference type="SUPFAM" id="SSF52047">
    <property type="entry name" value="RNI-like"/>
    <property type="match status" value="1"/>
</dbReference>
<evidence type="ECO:0000256" key="2">
    <source>
        <dbReference type="ARBA" id="ARBA00004479"/>
    </source>
</evidence>
<keyword evidence="28" id="KW-1185">Reference proteome</keyword>
<dbReference type="GO" id="GO:0051707">
    <property type="term" value="P:response to other organism"/>
    <property type="evidence" value="ECO:0007669"/>
    <property type="project" value="UniProtKB-ARBA"/>
</dbReference>
<dbReference type="FunFam" id="3.80.10.10:FF:000041">
    <property type="entry name" value="LRR receptor-like serine/threonine-protein kinase ERECTA"/>
    <property type="match status" value="2"/>
</dbReference>
<dbReference type="PRINTS" id="PR00019">
    <property type="entry name" value="LEURICHRPT"/>
</dbReference>
<dbReference type="InterPro" id="IPR051809">
    <property type="entry name" value="Plant_receptor-like_S/T_kinase"/>
</dbReference>
<evidence type="ECO:0000256" key="23">
    <source>
        <dbReference type="PROSITE-ProRule" id="PRU10141"/>
    </source>
</evidence>
<dbReference type="GO" id="GO:0005524">
    <property type="term" value="F:ATP binding"/>
    <property type="evidence" value="ECO:0007669"/>
    <property type="project" value="UniProtKB-UniRule"/>
</dbReference>
<keyword evidence="17 24" id="KW-1133">Transmembrane helix</keyword>
<evidence type="ECO:0000256" key="20">
    <source>
        <dbReference type="ARBA" id="ARBA00023180"/>
    </source>
</evidence>
<keyword evidence="7" id="KW-0723">Serine/threonine-protein kinase</keyword>
<keyword evidence="14 23" id="KW-0547">Nucleotide-binding</keyword>
<evidence type="ECO:0000256" key="22">
    <source>
        <dbReference type="ARBA" id="ARBA00048679"/>
    </source>
</evidence>
<evidence type="ECO:0000256" key="14">
    <source>
        <dbReference type="ARBA" id="ARBA00022741"/>
    </source>
</evidence>
<evidence type="ECO:0000313" key="28">
    <source>
        <dbReference type="Proteomes" id="UP001153555"/>
    </source>
</evidence>
<evidence type="ECO:0000256" key="15">
    <source>
        <dbReference type="ARBA" id="ARBA00022777"/>
    </source>
</evidence>
<evidence type="ECO:0000256" key="21">
    <source>
        <dbReference type="ARBA" id="ARBA00047899"/>
    </source>
</evidence>
<dbReference type="InterPro" id="IPR011009">
    <property type="entry name" value="Kinase-like_dom_sf"/>
</dbReference>
<evidence type="ECO:0000256" key="16">
    <source>
        <dbReference type="ARBA" id="ARBA00022840"/>
    </source>
</evidence>
<dbReference type="Pfam" id="PF00069">
    <property type="entry name" value="Pkinase"/>
    <property type="match status" value="1"/>
</dbReference>
<evidence type="ECO:0000256" key="9">
    <source>
        <dbReference type="ARBA" id="ARBA00022614"/>
    </source>
</evidence>
<evidence type="ECO:0000256" key="13">
    <source>
        <dbReference type="ARBA" id="ARBA00022737"/>
    </source>
</evidence>
<comment type="subcellular location">
    <subcellularLocation>
        <location evidence="1">Cell membrane</location>
        <topology evidence="1">Single-pass membrane protein</topology>
    </subcellularLocation>
    <subcellularLocation>
        <location evidence="2">Membrane</location>
        <topology evidence="2">Single-pass type I membrane protein</topology>
    </subcellularLocation>
</comment>
<comment type="similarity">
    <text evidence="3">Belongs to the protein kinase superfamily. Ser/Thr protein kinase family.</text>
</comment>
<organism evidence="27 28">
    <name type="scientific">Striga hermonthica</name>
    <name type="common">Purple witchweed</name>
    <name type="synonym">Buchnera hermonthica</name>
    <dbReference type="NCBI Taxonomy" id="68872"/>
    <lineage>
        <taxon>Eukaryota</taxon>
        <taxon>Viridiplantae</taxon>
        <taxon>Streptophyta</taxon>
        <taxon>Embryophyta</taxon>
        <taxon>Tracheophyta</taxon>
        <taxon>Spermatophyta</taxon>
        <taxon>Magnoliopsida</taxon>
        <taxon>eudicotyledons</taxon>
        <taxon>Gunneridae</taxon>
        <taxon>Pentapetalae</taxon>
        <taxon>asterids</taxon>
        <taxon>lamiids</taxon>
        <taxon>Lamiales</taxon>
        <taxon>Orobanchaceae</taxon>
        <taxon>Buchnereae</taxon>
        <taxon>Striga</taxon>
    </lineage>
</organism>
<comment type="caution">
    <text evidence="27">The sequence shown here is derived from an EMBL/GenBank/DDBJ whole genome shotgun (WGS) entry which is preliminary data.</text>
</comment>
<evidence type="ECO:0000256" key="25">
    <source>
        <dbReference type="SAM" id="SignalP"/>
    </source>
</evidence>
<dbReference type="Gene3D" id="3.30.200.20">
    <property type="entry name" value="Phosphorylase Kinase, domain 1"/>
    <property type="match status" value="1"/>
</dbReference>
<protein>
    <recommendedName>
        <fullName evidence="5">non-specific serine/threonine protein kinase</fullName>
        <ecNumber evidence="5">2.7.11.1</ecNumber>
    </recommendedName>
</protein>
<keyword evidence="8" id="KW-0597">Phosphoprotein</keyword>
<dbReference type="SUPFAM" id="SSF52058">
    <property type="entry name" value="L domain-like"/>
    <property type="match status" value="2"/>
</dbReference>
<evidence type="ECO:0000256" key="19">
    <source>
        <dbReference type="ARBA" id="ARBA00023170"/>
    </source>
</evidence>
<keyword evidence="12 25" id="KW-0732">Signal</keyword>
<dbReference type="GO" id="GO:0004674">
    <property type="term" value="F:protein serine/threonine kinase activity"/>
    <property type="evidence" value="ECO:0007669"/>
    <property type="project" value="UniProtKB-KW"/>
</dbReference>
<feature type="binding site" evidence="23">
    <location>
        <position position="849"/>
    </location>
    <ligand>
        <name>ATP</name>
        <dbReference type="ChEBI" id="CHEBI:30616"/>
    </ligand>
</feature>
<dbReference type="InterPro" id="IPR032675">
    <property type="entry name" value="LRR_dom_sf"/>
</dbReference>
<dbReference type="InterPro" id="IPR008271">
    <property type="entry name" value="Ser/Thr_kinase_AS"/>
</dbReference>
<keyword evidence="15 27" id="KW-0418">Kinase</keyword>
<dbReference type="PROSITE" id="PS00108">
    <property type="entry name" value="PROTEIN_KINASE_ST"/>
    <property type="match status" value="1"/>
</dbReference>
<evidence type="ECO:0000256" key="12">
    <source>
        <dbReference type="ARBA" id="ARBA00022729"/>
    </source>
</evidence>
<sequence>MEMIFFFTYPLFFTISLALLLPPNGPRPRPMPTFDLTTDQHALLAFRNSIFLDPHAALTANWSASSSPCHWAGVSCGPKHQRVTGLAISGLELAGPLDPHLGNLTFLRTLDLSSNNFTGPMRPEIFSNLRRLVTLNLSSNQLLGSVPSGLFNVSSLVETIDMRGNMLTGELPSDVCGDFPSLKTLYLSRNGLEGGIPANISKCRGLEELNLAGNNFRGKIPSGVWSLPKLRLLALYDNQLQGVIPSFIFNISTLTIIDLSSNYLSANIPTEAPYNLPHISELYLYKNNLTGIFNHLLKRDIPKQFGNLTSLIYLDFASNLLTGELPEELGNLASLDLFSAPYNRLSGPIPPSLFNISAMTTLYLQQNLLSGSLPPGVIPPFSRLQKLIIHFNKLTGPIPSSIANASTLIKLELNKNWFSGPVPDFSSLVNLEALRLWENNLTATRELTFISSLSGCRKLEILEISNNQFEGALPSSVGNLSASLVRFIAADCKIVGPIPDEFGNLKNLQVLELSENRLTGLIPEAIGGLSQLYALSLGGNRLHGHIPSDLCRLRRLGELYLQDNALVGPVPDCLGQLKSLTIAHLYSNEFNSTIPPSLWNLVDLRVLDLSRNSLTGELSPLVGSLKVLGNLDLSSNQLTGDIPSSISDCHSLDFLSLSNNNFRGTIPESLGENLRGLTTLDLSNNSLSGLIPESLLGIRFLHKLNLSYNMLSGKIPDEGPFCNFTATSFAHNSALCGPARFGVSPCGPSRKSRRTSLTVIKYALPSFAAAAIVAAVAAILLTRRRRGRTKAVLRAPADGIPIKAVYRRISYRELQRGTSSFSETNLLGRGGFGSVYRVSLDDGSSVAVKVFDLRAEGADRSFDTESEILSTIRHRNLVPVIGCCTNTEFRALILRYMPNGSLEKWLHTDKCGYFLDLEQRLRVATDVALALEYLHHGHTFPVIHCDVKPSNVLLDEDMTAHLGDFGISKLLNEGLTVVVTKTLATIGYAAPEYGSEGKVSTSGDVYSYGILLLEMFTGRRPTDEIFGEEMSLREWVSRALMHGNLSSEVLSPSLLSVDDPIFPVHEQCVSSVFELALKCSTASVAGRIDMVQVVAALHNIRAKLTTRVRR</sequence>
<keyword evidence="20" id="KW-0325">Glycoprotein</keyword>
<dbReference type="SUPFAM" id="SSF56112">
    <property type="entry name" value="Protein kinase-like (PK-like)"/>
    <property type="match status" value="1"/>
</dbReference>
<comment type="similarity">
    <text evidence="4">Belongs to the RLP family.</text>
</comment>
<dbReference type="Pfam" id="PF00560">
    <property type="entry name" value="LRR_1"/>
    <property type="match status" value="10"/>
</dbReference>